<dbReference type="InterPro" id="IPR045010">
    <property type="entry name" value="MDR_fam"/>
</dbReference>
<evidence type="ECO:0000259" key="2">
    <source>
        <dbReference type="SMART" id="SM00829"/>
    </source>
</evidence>
<dbReference type="FunFam" id="3.40.50.720:FF:000121">
    <property type="entry name" value="Prostaglandin reductase 2"/>
    <property type="match status" value="1"/>
</dbReference>
<proteinExistence type="predicted"/>
<dbReference type="CDD" id="cd05288">
    <property type="entry name" value="PGDH"/>
    <property type="match status" value="1"/>
</dbReference>
<reference evidence="3 4" key="1">
    <citation type="submission" date="2015-03" db="EMBL/GenBank/DDBJ databases">
        <title>Draft Genome Sequence of Burkholderia andropogonis type strain ICMP2807, isolated from Sorghum bicolor.</title>
        <authorList>
            <person name="Lopes-Santos L."/>
            <person name="Castro D.B."/>
            <person name="Ottoboni L.M."/>
            <person name="Park D."/>
            <person name="Weirc B.S."/>
            <person name="Destefano S.A."/>
        </authorList>
    </citation>
    <scope>NUCLEOTIDE SEQUENCE [LARGE SCALE GENOMIC DNA]</scope>
    <source>
        <strain evidence="3 4">ICMP2807</strain>
    </source>
</reference>
<dbReference type="Proteomes" id="UP000033618">
    <property type="component" value="Unassembled WGS sequence"/>
</dbReference>
<accession>A0A0F5JVH2</accession>
<organism evidence="3 4">
    <name type="scientific">Robbsia andropogonis</name>
    <dbReference type="NCBI Taxonomy" id="28092"/>
    <lineage>
        <taxon>Bacteria</taxon>
        <taxon>Pseudomonadati</taxon>
        <taxon>Pseudomonadota</taxon>
        <taxon>Betaproteobacteria</taxon>
        <taxon>Burkholderiales</taxon>
        <taxon>Burkholderiaceae</taxon>
        <taxon>Robbsia</taxon>
    </lineage>
</organism>
<evidence type="ECO:0000256" key="1">
    <source>
        <dbReference type="ARBA" id="ARBA00023002"/>
    </source>
</evidence>
<dbReference type="SUPFAM" id="SSF51735">
    <property type="entry name" value="NAD(P)-binding Rossmann-fold domains"/>
    <property type="match status" value="1"/>
</dbReference>
<comment type="caution">
    <text evidence="3">The sequence shown here is derived from an EMBL/GenBank/DDBJ whole genome shotgun (WGS) entry which is preliminary data.</text>
</comment>
<evidence type="ECO:0000313" key="3">
    <source>
        <dbReference type="EMBL" id="KKB61660.1"/>
    </source>
</evidence>
<keyword evidence="1" id="KW-0560">Oxidoreductase</keyword>
<evidence type="ECO:0000313" key="4">
    <source>
        <dbReference type="Proteomes" id="UP000033618"/>
    </source>
</evidence>
<gene>
    <name evidence="3" type="ORF">WM40_21905</name>
</gene>
<dbReference type="InterPro" id="IPR013149">
    <property type="entry name" value="ADH-like_C"/>
</dbReference>
<name>A0A0F5JVH2_9BURK</name>
<feature type="domain" description="Enoyl reductase (ER)" evidence="2">
    <location>
        <begin position="15"/>
        <end position="334"/>
    </location>
</feature>
<dbReference type="Pfam" id="PF00107">
    <property type="entry name" value="ADH_zinc_N"/>
    <property type="match status" value="1"/>
</dbReference>
<dbReference type="InterPro" id="IPR020843">
    <property type="entry name" value="ER"/>
</dbReference>
<dbReference type="PANTHER" id="PTHR43205:SF7">
    <property type="entry name" value="PROSTAGLANDIN REDUCTASE 1"/>
    <property type="match status" value="1"/>
</dbReference>
<dbReference type="OrthoDB" id="9805663at2"/>
<dbReference type="RefSeq" id="WP_024905854.1">
    <property type="nucleotide sequence ID" value="NZ_CADFGU010000011.1"/>
</dbReference>
<dbReference type="STRING" id="28092.WM40_21905"/>
<keyword evidence="4" id="KW-1185">Reference proteome</keyword>
<dbReference type="Gene3D" id="3.90.180.10">
    <property type="entry name" value="Medium-chain alcohol dehydrogenases, catalytic domain"/>
    <property type="match status" value="1"/>
</dbReference>
<dbReference type="EMBL" id="LAQU01000035">
    <property type="protein sequence ID" value="KKB61660.1"/>
    <property type="molecule type" value="Genomic_DNA"/>
</dbReference>
<sequence>MSLAQRIVLASRPKGRPIPENFRLEQYELPPLADGEVALRVQFLSLDPYMRGRMDDAKSYAPPVPINGVMDGEAICEVTESKHQNFQVGDVVRAFTGWCTHAVVNAAAINHFDTHGAPTSTAVGAVGMPGFTAYSALKVIGQVKPGETVVVAAASGPVGSMVGQLAKLWGARAVGIAGGKDKCDFARSEIGFDSVIDHRSENFASELAKACPDGIDVYFELVGGKVWNATLPLLNKFARVPVCGLVAYYNDERGQAVDQLPSAMLTILKQSLLVRGFIQTEFIAEHYANFEREIGPLVAAGRIKYREDIVDGLERAPNAFAAMLEGGNFGKLLVRVG</sequence>
<dbReference type="PATRIC" id="fig|28092.6.peg.5155"/>
<dbReference type="Gene3D" id="3.40.50.720">
    <property type="entry name" value="NAD(P)-binding Rossmann-like Domain"/>
    <property type="match status" value="1"/>
</dbReference>
<dbReference type="GO" id="GO:0016628">
    <property type="term" value="F:oxidoreductase activity, acting on the CH-CH group of donors, NAD or NADP as acceptor"/>
    <property type="evidence" value="ECO:0007669"/>
    <property type="project" value="InterPro"/>
</dbReference>
<dbReference type="Pfam" id="PF16884">
    <property type="entry name" value="ADH_N_2"/>
    <property type="match status" value="1"/>
</dbReference>
<dbReference type="PANTHER" id="PTHR43205">
    <property type="entry name" value="PROSTAGLANDIN REDUCTASE"/>
    <property type="match status" value="1"/>
</dbReference>
<dbReference type="AlphaFoldDB" id="A0A0F5JVH2"/>
<dbReference type="SUPFAM" id="SSF50129">
    <property type="entry name" value="GroES-like"/>
    <property type="match status" value="2"/>
</dbReference>
<dbReference type="InterPro" id="IPR011032">
    <property type="entry name" value="GroES-like_sf"/>
</dbReference>
<protein>
    <submittedName>
        <fullName evidence="3">NADP-dependent oxidoreductase</fullName>
    </submittedName>
</protein>
<dbReference type="SMART" id="SM00829">
    <property type="entry name" value="PKS_ER"/>
    <property type="match status" value="1"/>
</dbReference>
<dbReference type="InterPro" id="IPR041694">
    <property type="entry name" value="ADH_N_2"/>
</dbReference>
<dbReference type="InterPro" id="IPR036291">
    <property type="entry name" value="NAD(P)-bd_dom_sf"/>
</dbReference>